<evidence type="ECO:0000256" key="5">
    <source>
        <dbReference type="ARBA" id="ARBA00022692"/>
    </source>
</evidence>
<dbReference type="PANTHER" id="PTHR30269">
    <property type="entry name" value="TRANSMEMBRANE PROTEIN YFCA"/>
    <property type="match status" value="1"/>
</dbReference>
<keyword evidence="4 8" id="KW-1003">Cell membrane</keyword>
<evidence type="ECO:0000256" key="3">
    <source>
        <dbReference type="ARBA" id="ARBA00022448"/>
    </source>
</evidence>
<dbReference type="PANTHER" id="PTHR30269:SF32">
    <property type="entry name" value="MEMBRANE TRANSPORTER PROTEIN-RELATED"/>
    <property type="match status" value="1"/>
</dbReference>
<evidence type="ECO:0000256" key="2">
    <source>
        <dbReference type="ARBA" id="ARBA00009142"/>
    </source>
</evidence>
<keyword evidence="10" id="KW-1185">Reference proteome</keyword>
<evidence type="ECO:0000256" key="4">
    <source>
        <dbReference type="ARBA" id="ARBA00022475"/>
    </source>
</evidence>
<feature type="transmembrane region" description="Helical" evidence="8">
    <location>
        <begin position="159"/>
        <end position="178"/>
    </location>
</feature>
<protein>
    <recommendedName>
        <fullName evidence="8">Probable membrane transporter protein</fullName>
    </recommendedName>
</protein>
<keyword evidence="5 8" id="KW-0812">Transmembrane</keyword>
<feature type="transmembrane region" description="Helical" evidence="8">
    <location>
        <begin position="123"/>
        <end position="147"/>
    </location>
</feature>
<feature type="transmembrane region" description="Helical" evidence="8">
    <location>
        <begin position="35"/>
        <end position="51"/>
    </location>
</feature>
<evidence type="ECO:0000256" key="6">
    <source>
        <dbReference type="ARBA" id="ARBA00022989"/>
    </source>
</evidence>
<evidence type="ECO:0000313" key="10">
    <source>
        <dbReference type="Proteomes" id="UP000238308"/>
    </source>
</evidence>
<keyword evidence="7 8" id="KW-0472">Membrane</keyword>
<comment type="subcellular location">
    <subcellularLocation>
        <location evidence="1 8">Cell membrane</location>
        <topology evidence="1 8">Multi-pass membrane protein</topology>
    </subcellularLocation>
</comment>
<comment type="caution">
    <text evidence="9">The sequence shown here is derived from an EMBL/GenBank/DDBJ whole genome shotgun (WGS) entry which is preliminary data.</text>
</comment>
<keyword evidence="3" id="KW-0813">Transport</keyword>
<evidence type="ECO:0000313" key="9">
    <source>
        <dbReference type="EMBL" id="PRY99619.1"/>
    </source>
</evidence>
<evidence type="ECO:0000256" key="8">
    <source>
        <dbReference type="RuleBase" id="RU363041"/>
    </source>
</evidence>
<name>A0A2T0XKY4_9BURK</name>
<comment type="similarity">
    <text evidence="2 8">Belongs to the 4-toluene sulfonate uptake permease (TSUP) (TC 2.A.102) family.</text>
</comment>
<feature type="transmembrane region" description="Helical" evidence="8">
    <location>
        <begin position="214"/>
        <end position="236"/>
    </location>
</feature>
<feature type="transmembrane region" description="Helical" evidence="8">
    <location>
        <begin position="12"/>
        <end position="29"/>
    </location>
</feature>
<evidence type="ECO:0000256" key="1">
    <source>
        <dbReference type="ARBA" id="ARBA00004651"/>
    </source>
</evidence>
<keyword evidence="6 8" id="KW-1133">Transmembrane helix</keyword>
<dbReference type="EMBL" id="PVTV01000011">
    <property type="protein sequence ID" value="PRY99619.1"/>
    <property type="molecule type" value="Genomic_DNA"/>
</dbReference>
<dbReference type="GO" id="GO:0005886">
    <property type="term" value="C:plasma membrane"/>
    <property type="evidence" value="ECO:0007669"/>
    <property type="project" value="UniProtKB-SubCell"/>
</dbReference>
<sequence>MIFVMAGVIKGVLGMGLPTFAIGVLSLIIPPAEAAGMLVIPSLLTNVWQLFNGPHFGNLTKRFSLLLIAVCVGTPLGVMFMTSGATHLANIVLGCVLAFYGVFGLSNVKFVVRPTSERLASPVVGLTTGVIMGATGISVMPVGPYFAALGLEKDDLIQALGLTFTVSSLALAVGLIFAGQFQLNVATNSMIALIPAFAGMYLGQSIRGMISQQVFKKCFLSGLVVLGSYMAINTILQH</sequence>
<accession>A0A2T0XKY4</accession>
<proteinExistence type="inferred from homology"/>
<dbReference type="AlphaFoldDB" id="A0A2T0XKY4"/>
<feature type="transmembrane region" description="Helical" evidence="8">
    <location>
        <begin position="185"/>
        <end position="202"/>
    </location>
</feature>
<feature type="transmembrane region" description="Helical" evidence="8">
    <location>
        <begin position="63"/>
        <end position="82"/>
    </location>
</feature>
<dbReference type="Pfam" id="PF01925">
    <property type="entry name" value="TauE"/>
    <property type="match status" value="1"/>
</dbReference>
<evidence type="ECO:0000256" key="7">
    <source>
        <dbReference type="ARBA" id="ARBA00023136"/>
    </source>
</evidence>
<dbReference type="Proteomes" id="UP000238308">
    <property type="component" value="Unassembled WGS sequence"/>
</dbReference>
<dbReference type="InterPro" id="IPR052017">
    <property type="entry name" value="TSUP"/>
</dbReference>
<gene>
    <name evidence="9" type="ORF">BCM14_1071</name>
</gene>
<feature type="transmembrane region" description="Helical" evidence="8">
    <location>
        <begin position="88"/>
        <end position="111"/>
    </location>
</feature>
<dbReference type="InterPro" id="IPR002781">
    <property type="entry name" value="TM_pro_TauE-like"/>
</dbReference>
<organism evidence="9 10">
    <name type="scientific">Jezberella montanilacus</name>
    <dbReference type="NCBI Taxonomy" id="323426"/>
    <lineage>
        <taxon>Bacteria</taxon>
        <taxon>Pseudomonadati</taxon>
        <taxon>Pseudomonadota</taxon>
        <taxon>Betaproteobacteria</taxon>
        <taxon>Burkholderiales</taxon>
        <taxon>Alcaligenaceae</taxon>
        <taxon>Jezberella</taxon>
    </lineage>
</organism>
<reference evidence="9 10" key="1">
    <citation type="submission" date="2018-03" db="EMBL/GenBank/DDBJ databases">
        <title>Genomic Encyclopedia of Type Strains, Phase III (KMG-III): the genomes of soil and plant-associated and newly described type strains.</title>
        <authorList>
            <person name="Whitman W."/>
        </authorList>
    </citation>
    <scope>NUCLEOTIDE SEQUENCE [LARGE SCALE GENOMIC DNA]</scope>
    <source>
        <strain evidence="9 10">MWH-P2sevCIIIb</strain>
    </source>
</reference>